<dbReference type="Proteomes" id="UP001172054">
    <property type="component" value="Unassembled WGS sequence"/>
</dbReference>
<evidence type="ECO:0000313" key="3">
    <source>
        <dbReference type="Proteomes" id="UP001172054"/>
    </source>
</evidence>
<dbReference type="RefSeq" id="WP_301725697.1">
    <property type="nucleotide sequence ID" value="NZ_JAUJWW010000002.1"/>
</dbReference>
<evidence type="ECO:0000313" key="2">
    <source>
        <dbReference type="EMBL" id="MDN7226749.1"/>
    </source>
</evidence>
<keyword evidence="1" id="KW-0732">Signal</keyword>
<accession>A0ABT8MPG9</accession>
<dbReference type="EMBL" id="JAUJWW010000002">
    <property type="protein sequence ID" value="MDN7226749.1"/>
    <property type="molecule type" value="Genomic_DNA"/>
</dbReference>
<proteinExistence type="predicted"/>
<dbReference type="PROSITE" id="PS51257">
    <property type="entry name" value="PROKAR_LIPOPROTEIN"/>
    <property type="match status" value="1"/>
</dbReference>
<evidence type="ECO:0008006" key="4">
    <source>
        <dbReference type="Google" id="ProtNLM"/>
    </source>
</evidence>
<feature type="chain" id="PRO_5047492732" description="DUF3221 domain-containing protein" evidence="1">
    <location>
        <begin position="21"/>
        <end position="110"/>
    </location>
</feature>
<protein>
    <recommendedName>
        <fullName evidence="4">DUF3221 domain-containing protein</fullName>
    </recommendedName>
</protein>
<name>A0ABT8MPG9_9BACL</name>
<reference evidence="2 3" key="1">
    <citation type="submission" date="2023-06" db="EMBL/GenBank/DDBJ databases">
        <title>Novel species in genus Planococcus.</title>
        <authorList>
            <person name="Ning S."/>
        </authorList>
    </citation>
    <scope>NUCLEOTIDE SEQUENCE [LARGE SCALE GENOMIC DNA]</scope>
    <source>
        <strain evidence="2 3">N064</strain>
    </source>
</reference>
<feature type="signal peptide" evidence="1">
    <location>
        <begin position="1"/>
        <end position="20"/>
    </location>
</feature>
<sequence length="110" mass="11871">MLKVMGIVVVAFFLAACSQGTGSGSYAMIVVVNDVEYNGTEEQISGYETGQLIGNITKKVSASTLPSNFQSNSFEEGTKIYSVINSKEFIIAEDTQGNRHLLQQSPGQKE</sequence>
<comment type="caution">
    <text evidence="2">The sequence shown here is derived from an EMBL/GenBank/DDBJ whole genome shotgun (WGS) entry which is preliminary data.</text>
</comment>
<organism evidence="2 3">
    <name type="scientific">Planococcus liqunii</name>
    <dbReference type="NCBI Taxonomy" id="3058394"/>
    <lineage>
        <taxon>Bacteria</taxon>
        <taxon>Bacillati</taxon>
        <taxon>Bacillota</taxon>
        <taxon>Bacilli</taxon>
        <taxon>Bacillales</taxon>
        <taxon>Caryophanaceae</taxon>
        <taxon>Planococcus</taxon>
    </lineage>
</organism>
<evidence type="ECO:0000256" key="1">
    <source>
        <dbReference type="SAM" id="SignalP"/>
    </source>
</evidence>
<keyword evidence="3" id="KW-1185">Reference proteome</keyword>
<gene>
    <name evidence="2" type="ORF">QWY15_05510</name>
</gene>